<feature type="domain" description="Cupin type-1" evidence="5">
    <location>
        <begin position="132"/>
        <end position="272"/>
    </location>
</feature>
<keyword evidence="3" id="KW-0464">Manganese</keyword>
<dbReference type="InterPro" id="IPR011051">
    <property type="entry name" value="RmlC_Cupin_sf"/>
</dbReference>
<feature type="binding site" evidence="3">
    <location>
        <position position="172"/>
    </location>
    <ligand>
        <name>Mn(2+)</name>
        <dbReference type="ChEBI" id="CHEBI:29035"/>
        <label>1</label>
    </ligand>
</feature>
<evidence type="ECO:0000313" key="7">
    <source>
        <dbReference type="Proteomes" id="UP000309038"/>
    </source>
</evidence>
<gene>
    <name evidence="6" type="ORF">EW026_g1832</name>
</gene>
<evidence type="ECO:0000313" key="6">
    <source>
        <dbReference type="EMBL" id="THH00759.1"/>
    </source>
</evidence>
<dbReference type="SUPFAM" id="SSF51182">
    <property type="entry name" value="RmlC-like cupins"/>
    <property type="match status" value="1"/>
</dbReference>
<dbReference type="Proteomes" id="UP000309038">
    <property type="component" value="Unassembled WGS sequence"/>
</dbReference>
<dbReference type="CDD" id="cd20304">
    <property type="entry name" value="cupin_OxDC_N"/>
    <property type="match status" value="1"/>
</dbReference>
<dbReference type="EMBL" id="SGPJ01000041">
    <property type="protein sequence ID" value="THH00759.1"/>
    <property type="molecule type" value="Genomic_DNA"/>
</dbReference>
<protein>
    <recommendedName>
        <fullName evidence="5">Cupin type-1 domain-containing protein</fullName>
    </recommendedName>
</protein>
<proteinExistence type="predicted"/>
<feature type="binding site" evidence="3">
    <location>
        <position position="398"/>
    </location>
    <ligand>
        <name>Mn(2+)</name>
        <dbReference type="ChEBI" id="CHEBI:29035"/>
        <label>2</label>
    </ligand>
</feature>
<dbReference type="GO" id="GO:0046872">
    <property type="term" value="F:metal ion binding"/>
    <property type="evidence" value="ECO:0007669"/>
    <property type="project" value="UniProtKB-KW"/>
</dbReference>
<reference evidence="6 7" key="1">
    <citation type="submission" date="2019-02" db="EMBL/GenBank/DDBJ databases">
        <title>Genome sequencing of the rare red list fungi Phlebia centrifuga.</title>
        <authorList>
            <person name="Buettner E."/>
            <person name="Kellner H."/>
        </authorList>
    </citation>
    <scope>NUCLEOTIDE SEQUENCE [LARGE SCALE GENOMIC DNA]</scope>
    <source>
        <strain evidence="6 7">DSM 108282</strain>
    </source>
</reference>
<dbReference type="CDD" id="cd20305">
    <property type="entry name" value="cupin_OxDC_C"/>
    <property type="match status" value="1"/>
</dbReference>
<feature type="signal peptide" evidence="4">
    <location>
        <begin position="1"/>
        <end position="20"/>
    </location>
</feature>
<feature type="active site" description="Proton donor" evidence="2">
    <location>
        <position position="412"/>
    </location>
</feature>
<comment type="cofactor">
    <cofactor evidence="3">
        <name>Mn(2+)</name>
        <dbReference type="ChEBI" id="CHEBI:29035"/>
    </cofactor>
    <text evidence="3">Binds 2 manganese ions per subunit.</text>
</comment>
<dbReference type="NCBIfam" id="TIGR03404">
    <property type="entry name" value="bicupin_oxalic"/>
    <property type="match status" value="1"/>
</dbReference>
<evidence type="ECO:0000259" key="5">
    <source>
        <dbReference type="SMART" id="SM00835"/>
    </source>
</evidence>
<dbReference type="PANTHER" id="PTHR35848">
    <property type="entry name" value="OXALATE-BINDING PROTEIN"/>
    <property type="match status" value="1"/>
</dbReference>
<keyword evidence="4" id="KW-0732">Signal</keyword>
<dbReference type="Pfam" id="PF00190">
    <property type="entry name" value="Cupin_1"/>
    <property type="match status" value="2"/>
</dbReference>
<dbReference type="SMART" id="SM00835">
    <property type="entry name" value="Cupin_1"/>
    <property type="match status" value="2"/>
</dbReference>
<name>A0A4S4KQ78_9APHY</name>
<comment type="caution">
    <text evidence="6">The sequence shown here is derived from an EMBL/GenBank/DDBJ whole genome shotgun (WGS) entry which is preliminary data.</text>
</comment>
<feature type="binding site" evidence="3">
    <location>
        <position position="354"/>
    </location>
    <ligand>
        <name>Mn(2+)</name>
        <dbReference type="ChEBI" id="CHEBI:29035"/>
        <label>2</label>
    </ligand>
</feature>
<dbReference type="GO" id="GO:0033609">
    <property type="term" value="P:oxalate metabolic process"/>
    <property type="evidence" value="ECO:0007669"/>
    <property type="project" value="InterPro"/>
</dbReference>
<dbReference type="InterPro" id="IPR017774">
    <property type="entry name" value="Bicupin_oxalate_deCO2ase/Oxase"/>
</dbReference>
<dbReference type="Gene3D" id="2.60.120.10">
    <property type="entry name" value="Jelly Rolls"/>
    <property type="match status" value="2"/>
</dbReference>
<dbReference type="InterPro" id="IPR051610">
    <property type="entry name" value="GPI/OXD"/>
</dbReference>
<feature type="binding site" evidence="3">
    <location>
        <position position="174"/>
    </location>
    <ligand>
        <name>Mn(2+)</name>
        <dbReference type="ChEBI" id="CHEBI:29035"/>
        <label>1</label>
    </ligand>
</feature>
<evidence type="ECO:0000256" key="1">
    <source>
        <dbReference type="ARBA" id="ARBA00022723"/>
    </source>
</evidence>
<feature type="chain" id="PRO_5020515719" description="Cupin type-1 domain-containing protein" evidence="4">
    <location>
        <begin position="21"/>
        <end position="464"/>
    </location>
</feature>
<feature type="binding site" evidence="3">
    <location>
        <position position="352"/>
    </location>
    <ligand>
        <name>Mn(2+)</name>
        <dbReference type="ChEBI" id="CHEBI:29035"/>
        <label>2</label>
    </ligand>
</feature>
<feature type="binding site" evidence="3">
    <location>
        <position position="217"/>
    </location>
    <ligand>
        <name>Mn(2+)</name>
        <dbReference type="ChEBI" id="CHEBI:29035"/>
        <label>1</label>
    </ligand>
</feature>
<feature type="binding site" evidence="3">
    <location>
        <position position="178"/>
    </location>
    <ligand>
        <name>Mn(2+)</name>
        <dbReference type="ChEBI" id="CHEBI:29035"/>
        <label>1</label>
    </ligand>
</feature>
<organism evidence="6 7">
    <name type="scientific">Hermanssonia centrifuga</name>
    <dbReference type="NCBI Taxonomy" id="98765"/>
    <lineage>
        <taxon>Eukaryota</taxon>
        <taxon>Fungi</taxon>
        <taxon>Dikarya</taxon>
        <taxon>Basidiomycota</taxon>
        <taxon>Agaricomycotina</taxon>
        <taxon>Agaricomycetes</taxon>
        <taxon>Polyporales</taxon>
        <taxon>Meruliaceae</taxon>
        <taxon>Hermanssonia</taxon>
    </lineage>
</organism>
<sequence length="464" mass="49184">MSRFLASVLCAILLSHTTTAAPAASSLVPSALSSSSAVSPSTVSSLLSAGSTSTAAAAAASPTVPYASNNPNGIMWNPDSASGSPQPIRGNLGASILGPQNVALDIQNPDILAPPTTDAGTVGNAKWPMSLSSNRLQTGGWARQQNVALMPMATAMAGVNMRLEAGAVRELHWHQTAEWAYVLSGYTQISSVDPEGRNYLATVGPGDLWYFPAGVPHSLQATAESVNGTEFLLVFPDGSFSEDSTFMLTDWTAHIPKEVLAKNFQVDISAFDNIPSTDLYIFPSTAPSPDATAVEDPQGQVPQPYTYSFSNVTATPLSGGSVKIADSTSFAISTQIAVAEVTVAPGAMRELHWHPTQDEWGYFLEGQGRMTLFASSGNARTYNYEAGDVSYTPATYGHYVENTGNTTLRFLEIFNTDRFQDISLAQWLALTPPALVQAHLQLSDEMMSHLNKTKQIVVGPASTA</sequence>
<dbReference type="InterPro" id="IPR006045">
    <property type="entry name" value="Cupin_1"/>
</dbReference>
<feature type="domain" description="Cupin type-1" evidence="5">
    <location>
        <begin position="307"/>
        <end position="448"/>
    </location>
</feature>
<evidence type="ECO:0000256" key="3">
    <source>
        <dbReference type="PIRSR" id="PIRSR617774-2"/>
    </source>
</evidence>
<accession>A0A4S4KQ78</accession>
<evidence type="ECO:0000256" key="2">
    <source>
        <dbReference type="PIRSR" id="PIRSR617774-1"/>
    </source>
</evidence>
<dbReference type="InterPro" id="IPR014710">
    <property type="entry name" value="RmlC-like_jellyroll"/>
</dbReference>
<dbReference type="AlphaFoldDB" id="A0A4S4KQ78"/>
<dbReference type="PANTHER" id="PTHR35848:SF9">
    <property type="entry name" value="SLL1358 PROTEIN"/>
    <property type="match status" value="1"/>
</dbReference>
<evidence type="ECO:0000256" key="4">
    <source>
        <dbReference type="SAM" id="SignalP"/>
    </source>
</evidence>
<feature type="binding site" evidence="3">
    <location>
        <position position="359"/>
    </location>
    <ligand>
        <name>Mn(2+)</name>
        <dbReference type="ChEBI" id="CHEBI:29035"/>
        <label>2</label>
    </ligand>
</feature>
<keyword evidence="1 3" id="KW-0479">Metal-binding</keyword>
<keyword evidence="7" id="KW-1185">Reference proteome</keyword>